<keyword evidence="3" id="KW-1185">Reference proteome</keyword>
<feature type="region of interest" description="Disordered" evidence="1">
    <location>
        <begin position="81"/>
        <end position="111"/>
    </location>
</feature>
<feature type="region of interest" description="Disordered" evidence="1">
    <location>
        <begin position="216"/>
        <end position="239"/>
    </location>
</feature>
<reference evidence="3" key="2">
    <citation type="journal article" date="2016" name="Sci. Rep.">
        <title>Dictyocaulus viviparus genome, variome and transcriptome elucidate lungworm biology and support future intervention.</title>
        <authorList>
            <person name="McNulty S.N."/>
            <person name="Strube C."/>
            <person name="Rosa B.A."/>
            <person name="Martin J.C."/>
            <person name="Tyagi R."/>
            <person name="Choi Y.J."/>
            <person name="Wang Q."/>
            <person name="Hallsworth Pepin K."/>
            <person name="Zhang X."/>
            <person name="Ozersky P."/>
            <person name="Wilson R.K."/>
            <person name="Sternberg P.W."/>
            <person name="Gasser R.B."/>
            <person name="Mitreva M."/>
        </authorList>
    </citation>
    <scope>NUCLEOTIDE SEQUENCE [LARGE SCALE GENOMIC DNA]</scope>
    <source>
        <strain evidence="3">HannoverDv2000</strain>
    </source>
</reference>
<feature type="region of interest" description="Disordered" evidence="1">
    <location>
        <begin position="245"/>
        <end position="264"/>
    </location>
</feature>
<protein>
    <submittedName>
        <fullName evidence="2">Uncharacterized protein</fullName>
    </submittedName>
</protein>
<evidence type="ECO:0000256" key="1">
    <source>
        <dbReference type="SAM" id="MobiDB-lite"/>
    </source>
</evidence>
<gene>
    <name evidence="2" type="ORF">DICVIV_09945</name>
</gene>
<feature type="compositionally biased region" description="Polar residues" evidence="1">
    <location>
        <begin position="1"/>
        <end position="17"/>
    </location>
</feature>
<accession>A0A0D8XNT2</accession>
<organism evidence="2 3">
    <name type="scientific">Dictyocaulus viviparus</name>
    <name type="common">Bovine lungworm</name>
    <dbReference type="NCBI Taxonomy" id="29172"/>
    <lineage>
        <taxon>Eukaryota</taxon>
        <taxon>Metazoa</taxon>
        <taxon>Ecdysozoa</taxon>
        <taxon>Nematoda</taxon>
        <taxon>Chromadorea</taxon>
        <taxon>Rhabditida</taxon>
        <taxon>Rhabditina</taxon>
        <taxon>Rhabditomorpha</taxon>
        <taxon>Strongyloidea</taxon>
        <taxon>Metastrongylidae</taxon>
        <taxon>Dictyocaulus</taxon>
    </lineage>
</organism>
<dbReference type="EMBL" id="KN716505">
    <property type="protein sequence ID" value="KJH44041.1"/>
    <property type="molecule type" value="Genomic_DNA"/>
</dbReference>
<dbReference type="OrthoDB" id="5870471at2759"/>
<dbReference type="Proteomes" id="UP000053766">
    <property type="component" value="Unassembled WGS sequence"/>
</dbReference>
<evidence type="ECO:0000313" key="3">
    <source>
        <dbReference type="Proteomes" id="UP000053766"/>
    </source>
</evidence>
<reference evidence="2 3" key="1">
    <citation type="submission" date="2013-11" db="EMBL/GenBank/DDBJ databases">
        <title>Draft genome of the bovine lungworm Dictyocaulus viviparus.</title>
        <authorList>
            <person name="Mitreva M."/>
        </authorList>
    </citation>
    <scope>NUCLEOTIDE SEQUENCE [LARGE SCALE GENOMIC DNA]</scope>
    <source>
        <strain evidence="2 3">HannoverDv2000</strain>
    </source>
</reference>
<evidence type="ECO:0000313" key="2">
    <source>
        <dbReference type="EMBL" id="KJH44041.1"/>
    </source>
</evidence>
<feature type="region of interest" description="Disordered" evidence="1">
    <location>
        <begin position="1"/>
        <end position="21"/>
    </location>
</feature>
<dbReference type="AlphaFoldDB" id="A0A0D8XNT2"/>
<feature type="compositionally biased region" description="Polar residues" evidence="1">
    <location>
        <begin position="82"/>
        <end position="97"/>
    </location>
</feature>
<proteinExistence type="predicted"/>
<sequence length="293" mass="31324">MAHTGDYTSRNSSNQFLSSSAAAPDVSEPNILIRNISFLFSLQQCNGVQSMENPALNVITNGFDKFAVVSDLSDHPSLKYRVSSQTTQSQNNGTERQSAAIAQHSERNGKPRASINEIASALSRKSSPSQQKNGFCSEKVFDFQPISPQSGLKSNLNGGNNAKTVSTLSRILESQAKALDLKQEQERQKHEIERIILAQAAATYPSVGGDTFVAEHDDNNGSPEFDDVGILDSSTPNNSIGNVKNTLNGEGAADSTDGGLGPSDEQVRASMIHLLNPVLGSAFGITNENKKIS</sequence>
<name>A0A0D8XNT2_DICVI</name>